<dbReference type="AlphaFoldDB" id="A0A3M0MB97"/>
<dbReference type="RefSeq" id="WP_147457625.1">
    <property type="nucleotide sequence ID" value="NZ_QOKZ01000008.1"/>
</dbReference>
<proteinExistence type="predicted"/>
<organism evidence="1 2">
    <name type="scientific">Paracoccus alkanivorans</name>
    <dbReference type="NCBI Taxonomy" id="2116655"/>
    <lineage>
        <taxon>Bacteria</taxon>
        <taxon>Pseudomonadati</taxon>
        <taxon>Pseudomonadota</taxon>
        <taxon>Alphaproteobacteria</taxon>
        <taxon>Rhodobacterales</taxon>
        <taxon>Paracoccaceae</taxon>
        <taxon>Paracoccus</taxon>
    </lineage>
</organism>
<sequence>MMLMRWTMMVVGAVLLTGCVEENPPPAKVTDGIYDLNPEGCGQDLSVTRLTVAGDQFRFYESVCRMEPVGPGADGLQARLICTGEGESFERQVNLRSHGNLLDMTENGETRRYHRCPV</sequence>
<evidence type="ECO:0000313" key="1">
    <source>
        <dbReference type="EMBL" id="RMC32870.1"/>
    </source>
</evidence>
<evidence type="ECO:0000313" key="2">
    <source>
        <dbReference type="Proteomes" id="UP000273516"/>
    </source>
</evidence>
<gene>
    <name evidence="1" type="ORF">C9E81_17670</name>
</gene>
<dbReference type="PROSITE" id="PS51257">
    <property type="entry name" value="PROKAR_LIPOPROTEIN"/>
    <property type="match status" value="1"/>
</dbReference>
<keyword evidence="2" id="KW-1185">Reference proteome</keyword>
<dbReference type="EMBL" id="QOKZ01000008">
    <property type="protein sequence ID" value="RMC32870.1"/>
    <property type="molecule type" value="Genomic_DNA"/>
</dbReference>
<accession>A0A3M0MB97</accession>
<name>A0A3M0MB97_9RHOB</name>
<comment type="caution">
    <text evidence="1">The sequence shown here is derived from an EMBL/GenBank/DDBJ whole genome shotgun (WGS) entry which is preliminary data.</text>
</comment>
<reference evidence="1 2" key="1">
    <citation type="submission" date="2018-07" db="EMBL/GenBank/DDBJ databases">
        <authorList>
            <person name="Zhang Y."/>
            <person name="Wang L."/>
            <person name="Ma S."/>
        </authorList>
    </citation>
    <scope>NUCLEOTIDE SEQUENCE [LARGE SCALE GENOMIC DNA]</scope>
    <source>
        <strain evidence="1 2">4-2</strain>
    </source>
</reference>
<dbReference type="Proteomes" id="UP000273516">
    <property type="component" value="Unassembled WGS sequence"/>
</dbReference>
<protein>
    <submittedName>
        <fullName evidence="1">Uncharacterized protein</fullName>
    </submittedName>
</protein>
<dbReference type="OrthoDB" id="6057763at2"/>